<feature type="transmembrane region" description="Helical" evidence="7">
    <location>
        <begin position="144"/>
        <end position="162"/>
    </location>
</feature>
<feature type="transmembrane region" description="Helical" evidence="7">
    <location>
        <begin position="71"/>
        <end position="91"/>
    </location>
</feature>
<dbReference type="PANTHER" id="PTHR30589">
    <property type="entry name" value="PROLIPOPROTEIN DIACYLGLYCERYL TRANSFERASE"/>
    <property type="match status" value="1"/>
</dbReference>
<protein>
    <submittedName>
        <fullName evidence="8">Diacylglyceryl transferase</fullName>
    </submittedName>
</protein>
<dbReference type="Pfam" id="PF01790">
    <property type="entry name" value="LGT"/>
    <property type="match status" value="1"/>
</dbReference>
<keyword evidence="2" id="KW-1003">Cell membrane</keyword>
<evidence type="ECO:0000256" key="5">
    <source>
        <dbReference type="ARBA" id="ARBA00022989"/>
    </source>
</evidence>
<dbReference type="KEGG" id="osu:NT6N_00170"/>
<keyword evidence="5 7" id="KW-1133">Transmembrane helix</keyword>
<feature type="transmembrane region" description="Helical" evidence="7">
    <location>
        <begin position="174"/>
        <end position="191"/>
    </location>
</feature>
<dbReference type="GO" id="GO:0008961">
    <property type="term" value="F:phosphatidylglycerol-prolipoprotein diacylglyceryl transferase activity"/>
    <property type="evidence" value="ECO:0007669"/>
    <property type="project" value="InterPro"/>
</dbReference>
<keyword evidence="4 7" id="KW-0812">Transmembrane</keyword>
<sequence>MSEVFQNVSPNWYSLTMLLAIILSAYYWIKMSRDDGRLPLVYICALGCAFLGAKVAYLISEGWLHTGDDRWLHWLAGKSITGALLGGYIGVELFKKLLGYQRITGDRFALIVPFSIILGRLGCLIQGCCAGVSCVLPGGLDRWPAVPVEIAFNVCAILVFAYMRHRKWQTYQHFHLYLIGYGLFRFLHEFMRATPKPFAGLSGYQLIALVIAIVGLIAYCRRKRMLLATI</sequence>
<evidence type="ECO:0000256" key="7">
    <source>
        <dbReference type="SAM" id="Phobius"/>
    </source>
</evidence>
<evidence type="ECO:0000256" key="3">
    <source>
        <dbReference type="ARBA" id="ARBA00022679"/>
    </source>
</evidence>
<evidence type="ECO:0000313" key="8">
    <source>
        <dbReference type="EMBL" id="BDS04977.1"/>
    </source>
</evidence>
<feature type="transmembrane region" description="Helical" evidence="7">
    <location>
        <begin position="12"/>
        <end position="29"/>
    </location>
</feature>
<proteinExistence type="inferred from homology"/>
<organism evidence="8">
    <name type="scientific">Oceaniferula spumae</name>
    <dbReference type="NCBI Taxonomy" id="2979115"/>
    <lineage>
        <taxon>Bacteria</taxon>
        <taxon>Pseudomonadati</taxon>
        <taxon>Verrucomicrobiota</taxon>
        <taxon>Verrucomicrobiia</taxon>
        <taxon>Verrucomicrobiales</taxon>
        <taxon>Verrucomicrobiaceae</taxon>
        <taxon>Oceaniferula</taxon>
    </lineage>
</organism>
<dbReference type="GO" id="GO:0005886">
    <property type="term" value="C:plasma membrane"/>
    <property type="evidence" value="ECO:0007669"/>
    <property type="project" value="InterPro"/>
</dbReference>
<keyword evidence="3 8" id="KW-0808">Transferase</keyword>
<dbReference type="AlphaFoldDB" id="A0AAT9FG74"/>
<accession>A0AAT9FG74</accession>
<reference evidence="8" key="1">
    <citation type="submission" date="2024-07" db="EMBL/GenBank/DDBJ databases">
        <title>Complete genome sequence of Verrucomicrobiaceae bacterium NT6N.</title>
        <authorList>
            <person name="Huang C."/>
            <person name="Takami H."/>
            <person name="Hamasaki K."/>
        </authorList>
    </citation>
    <scope>NUCLEOTIDE SEQUENCE</scope>
    <source>
        <strain evidence="8">NT6N</strain>
    </source>
</reference>
<evidence type="ECO:0000256" key="2">
    <source>
        <dbReference type="ARBA" id="ARBA00022475"/>
    </source>
</evidence>
<dbReference type="PANTHER" id="PTHR30589:SF0">
    <property type="entry name" value="PHOSPHATIDYLGLYCEROL--PROLIPOPROTEIN DIACYLGLYCERYL TRANSFERASE"/>
    <property type="match status" value="1"/>
</dbReference>
<evidence type="ECO:0000256" key="4">
    <source>
        <dbReference type="ARBA" id="ARBA00022692"/>
    </source>
</evidence>
<dbReference type="EMBL" id="AP026866">
    <property type="protein sequence ID" value="BDS04977.1"/>
    <property type="molecule type" value="Genomic_DNA"/>
</dbReference>
<feature type="transmembrane region" description="Helical" evidence="7">
    <location>
        <begin position="41"/>
        <end position="59"/>
    </location>
</feature>
<name>A0AAT9FG74_9BACT</name>
<evidence type="ECO:0000256" key="6">
    <source>
        <dbReference type="ARBA" id="ARBA00023136"/>
    </source>
</evidence>
<feature type="transmembrane region" description="Helical" evidence="7">
    <location>
        <begin position="111"/>
        <end position="138"/>
    </location>
</feature>
<evidence type="ECO:0000256" key="1">
    <source>
        <dbReference type="ARBA" id="ARBA00007150"/>
    </source>
</evidence>
<dbReference type="GO" id="GO:0042158">
    <property type="term" value="P:lipoprotein biosynthetic process"/>
    <property type="evidence" value="ECO:0007669"/>
    <property type="project" value="InterPro"/>
</dbReference>
<dbReference type="InterPro" id="IPR001640">
    <property type="entry name" value="Lgt"/>
</dbReference>
<keyword evidence="6 7" id="KW-0472">Membrane</keyword>
<comment type="similarity">
    <text evidence="1">Belongs to the Lgt family.</text>
</comment>
<gene>
    <name evidence="8" type="primary">lgt_1</name>
    <name evidence="8" type="ORF">NT6N_00170</name>
</gene>
<feature type="transmembrane region" description="Helical" evidence="7">
    <location>
        <begin position="203"/>
        <end position="220"/>
    </location>
</feature>